<accession>A0A0G0KV70</accession>
<feature type="compositionally biased region" description="Basic and acidic residues" evidence="1">
    <location>
        <begin position="129"/>
        <end position="140"/>
    </location>
</feature>
<comment type="caution">
    <text evidence="3">The sequence shown here is derived from an EMBL/GenBank/DDBJ whole genome shotgun (WGS) entry which is preliminary data.</text>
</comment>
<feature type="transmembrane region" description="Helical" evidence="2">
    <location>
        <begin position="15"/>
        <end position="39"/>
    </location>
</feature>
<feature type="transmembrane region" description="Helical" evidence="2">
    <location>
        <begin position="45"/>
        <end position="65"/>
    </location>
</feature>
<evidence type="ECO:0000256" key="2">
    <source>
        <dbReference type="SAM" id="Phobius"/>
    </source>
</evidence>
<dbReference type="Proteomes" id="UP000034710">
    <property type="component" value="Unassembled WGS sequence"/>
</dbReference>
<keyword evidence="2" id="KW-0812">Transmembrane</keyword>
<dbReference type="AlphaFoldDB" id="A0A0G0KV70"/>
<gene>
    <name evidence="3" type="ORF">UT06_C0042G0004</name>
</gene>
<feature type="region of interest" description="Disordered" evidence="1">
    <location>
        <begin position="129"/>
        <end position="152"/>
    </location>
</feature>
<keyword evidence="2" id="KW-1133">Transmembrane helix</keyword>
<evidence type="ECO:0000313" key="3">
    <source>
        <dbReference type="EMBL" id="KKQ82652.1"/>
    </source>
</evidence>
<keyword evidence="2" id="KW-0472">Membrane</keyword>
<evidence type="ECO:0000256" key="1">
    <source>
        <dbReference type="SAM" id="MobiDB-lite"/>
    </source>
</evidence>
<protein>
    <submittedName>
        <fullName evidence="3">Uncharacterized protein</fullName>
    </submittedName>
</protein>
<feature type="transmembrane region" description="Helical" evidence="2">
    <location>
        <begin position="102"/>
        <end position="124"/>
    </location>
</feature>
<proteinExistence type="predicted"/>
<reference evidence="3 4" key="1">
    <citation type="journal article" date="2015" name="Nature">
        <title>rRNA introns, odd ribosomes, and small enigmatic genomes across a large radiation of phyla.</title>
        <authorList>
            <person name="Brown C.T."/>
            <person name="Hug L.A."/>
            <person name="Thomas B.C."/>
            <person name="Sharon I."/>
            <person name="Castelle C.J."/>
            <person name="Singh A."/>
            <person name="Wilkins M.J."/>
            <person name="Williams K.H."/>
            <person name="Banfield J.F."/>
        </authorList>
    </citation>
    <scope>NUCLEOTIDE SEQUENCE [LARGE SCALE GENOMIC DNA]</scope>
</reference>
<sequence>MSQYPSVPTSQYRNILYISISLYISFPFYFFYLFCLYYYYTLSPFAASCFPLVSSYYCLVLPSLLSTVLYSQIIMDETDHGFNQPSGHSEGSNPKRRNRKKLLIVLIFFLIILLTAGGLAYYTYSTGKKNDDGQKDKSELTEEISSSGNEPNEVDRVVAEVKTIMLLPDETPRVATITNLEEVKKQIFFEKAALGDKVLIYMQEKIAILYRPSSKMIIKVGYVNDQTGQVAGENISIGEEPTPVPEAVVSTSPVTPAITLKVSPTSSPAPDLSTEY</sequence>
<organism evidence="3 4">
    <name type="scientific">Candidatus Woesebacteria bacterium GW2011_GWA1_38_8</name>
    <dbReference type="NCBI Taxonomy" id="1618547"/>
    <lineage>
        <taxon>Bacteria</taxon>
        <taxon>Candidatus Woeseibacteriota</taxon>
    </lineage>
</organism>
<dbReference type="EMBL" id="LBVJ01000042">
    <property type="protein sequence ID" value="KKQ82652.1"/>
    <property type="molecule type" value="Genomic_DNA"/>
</dbReference>
<name>A0A0G0KV70_9BACT</name>
<evidence type="ECO:0000313" key="4">
    <source>
        <dbReference type="Proteomes" id="UP000034710"/>
    </source>
</evidence>